<keyword evidence="3" id="KW-1185">Reference proteome</keyword>
<dbReference type="AlphaFoldDB" id="A0ABD5QDY1"/>
<organism evidence="2 3">
    <name type="scientific">Saliphagus infecundisoli</name>
    <dbReference type="NCBI Taxonomy" id="1849069"/>
    <lineage>
        <taxon>Archaea</taxon>
        <taxon>Methanobacteriati</taxon>
        <taxon>Methanobacteriota</taxon>
        <taxon>Stenosarchaea group</taxon>
        <taxon>Halobacteria</taxon>
        <taxon>Halobacteriales</taxon>
        <taxon>Natrialbaceae</taxon>
        <taxon>Saliphagus</taxon>
    </lineage>
</organism>
<comment type="caution">
    <text evidence="2">The sequence shown here is derived from an EMBL/GenBank/DDBJ whole genome shotgun (WGS) entry which is preliminary data.</text>
</comment>
<sequence length="181" mass="19716">MERPLGLASFDRQRRSVHALTVAVAVVVFWLGYFGSVAAVYGDVSVLAPEASIPEQRVGGIVGSVLVWTYFALAFVRGYGGPVLDAVVYPFAIVALAPFAGRWLLFGPDISGLFSRFVGWVVVEPLLTTLLAVVPGIGTFIAVLSIWGAAIGDADRRDWERRHLPAEFYDEFVARDRDGEE</sequence>
<name>A0ABD5QDY1_9EURY</name>
<gene>
    <name evidence="2" type="ORF">ACFPFO_09545</name>
</gene>
<feature type="transmembrane region" description="Helical" evidence="1">
    <location>
        <begin position="20"/>
        <end position="41"/>
    </location>
</feature>
<protein>
    <submittedName>
        <fullName evidence="2">Uncharacterized protein</fullName>
    </submittedName>
</protein>
<reference evidence="2 3" key="1">
    <citation type="journal article" date="2019" name="Int. J. Syst. Evol. Microbiol.">
        <title>The Global Catalogue of Microorganisms (GCM) 10K type strain sequencing project: providing services to taxonomists for standard genome sequencing and annotation.</title>
        <authorList>
            <consortium name="The Broad Institute Genomics Platform"/>
            <consortium name="The Broad Institute Genome Sequencing Center for Infectious Disease"/>
            <person name="Wu L."/>
            <person name="Ma J."/>
        </authorList>
    </citation>
    <scope>NUCLEOTIDE SEQUENCE [LARGE SCALE GENOMIC DNA]</scope>
    <source>
        <strain evidence="2 3">CGMCC 1.15824</strain>
    </source>
</reference>
<keyword evidence="1" id="KW-0472">Membrane</keyword>
<keyword evidence="1" id="KW-1133">Transmembrane helix</keyword>
<feature type="transmembrane region" description="Helical" evidence="1">
    <location>
        <begin position="61"/>
        <end position="80"/>
    </location>
</feature>
<dbReference type="Proteomes" id="UP001595925">
    <property type="component" value="Unassembled WGS sequence"/>
</dbReference>
<keyword evidence="1" id="KW-0812">Transmembrane</keyword>
<evidence type="ECO:0000313" key="2">
    <source>
        <dbReference type="EMBL" id="MFC4987991.1"/>
    </source>
</evidence>
<feature type="transmembrane region" description="Helical" evidence="1">
    <location>
        <begin position="126"/>
        <end position="152"/>
    </location>
</feature>
<evidence type="ECO:0000313" key="3">
    <source>
        <dbReference type="Proteomes" id="UP001595925"/>
    </source>
</evidence>
<proteinExistence type="predicted"/>
<dbReference type="RefSeq" id="WP_224826942.1">
    <property type="nucleotide sequence ID" value="NZ_JAIVEF010000001.1"/>
</dbReference>
<dbReference type="EMBL" id="JBHSJG010000036">
    <property type="protein sequence ID" value="MFC4987991.1"/>
    <property type="molecule type" value="Genomic_DNA"/>
</dbReference>
<accession>A0ABD5QDY1</accession>
<feature type="transmembrane region" description="Helical" evidence="1">
    <location>
        <begin position="87"/>
        <end position="106"/>
    </location>
</feature>
<evidence type="ECO:0000256" key="1">
    <source>
        <dbReference type="SAM" id="Phobius"/>
    </source>
</evidence>